<accession>A0A0U2Y420</accession>
<name>A0A0U2Y420_9GAMM</name>
<reference evidence="1 2" key="1">
    <citation type="submission" date="2015-12" db="EMBL/GenBank/DDBJ databases">
        <title>Complete genome sequence of Pseudoalteromonas rubra SCSIO 6842, harboring a conjugative plasmid.</title>
        <authorList>
            <person name="Li B."/>
            <person name="Wang X."/>
        </authorList>
    </citation>
    <scope>NUCLEOTIDE SEQUENCE [LARGE SCALE GENOMIC DNA]</scope>
    <source>
        <strain evidence="1 2">SCSIO 6842</strain>
    </source>
</reference>
<proteinExistence type="predicted"/>
<evidence type="ECO:0000313" key="1">
    <source>
        <dbReference type="EMBL" id="ALU44930.1"/>
    </source>
</evidence>
<organism evidence="1 2">
    <name type="scientific">Pseudoalteromonas rubra</name>
    <dbReference type="NCBI Taxonomy" id="43658"/>
    <lineage>
        <taxon>Bacteria</taxon>
        <taxon>Pseudomonadati</taxon>
        <taxon>Pseudomonadota</taxon>
        <taxon>Gammaproteobacteria</taxon>
        <taxon>Alteromonadales</taxon>
        <taxon>Pseudoalteromonadaceae</taxon>
        <taxon>Pseudoalteromonas</taxon>
    </lineage>
</organism>
<dbReference type="EMBL" id="CP013611">
    <property type="protein sequence ID" value="ALU44930.1"/>
    <property type="molecule type" value="Genomic_DNA"/>
</dbReference>
<sequence length="66" mass="7908">MYKTKVQRDGFPSVEVKFESGDYLNQVVTTDDLPEELDRFRNHLFIKLKYLMNQKYPIKSLSLEHN</sequence>
<dbReference type="AlphaFoldDB" id="A0A0U2Y420"/>
<evidence type="ECO:0000313" key="2">
    <source>
        <dbReference type="Proteomes" id="UP000069015"/>
    </source>
</evidence>
<dbReference type="Proteomes" id="UP000069015">
    <property type="component" value="Chromosome 1"/>
</dbReference>
<gene>
    <name evidence="1" type="ORF">AT705_19435</name>
</gene>
<protein>
    <submittedName>
        <fullName evidence="1">Uncharacterized protein</fullName>
    </submittedName>
</protein>
<dbReference type="KEGG" id="prr:AT705_19435"/>